<name>A0A2A2I6N3_9GAMM</name>
<protein>
    <submittedName>
        <fullName evidence="8">Polysaccharide biosynthesis protein</fullName>
    </submittedName>
</protein>
<evidence type="ECO:0000256" key="4">
    <source>
        <dbReference type="ARBA" id="ARBA00022692"/>
    </source>
</evidence>
<feature type="transmembrane region" description="Helical" evidence="7">
    <location>
        <begin position="109"/>
        <end position="132"/>
    </location>
</feature>
<dbReference type="GO" id="GO:0005886">
    <property type="term" value="C:plasma membrane"/>
    <property type="evidence" value="ECO:0007669"/>
    <property type="project" value="UniProtKB-SubCell"/>
</dbReference>
<keyword evidence="9" id="KW-1185">Reference proteome</keyword>
<feature type="transmembrane region" description="Helical" evidence="7">
    <location>
        <begin position="144"/>
        <end position="164"/>
    </location>
</feature>
<keyword evidence="3" id="KW-1003">Cell membrane</keyword>
<evidence type="ECO:0000256" key="7">
    <source>
        <dbReference type="SAM" id="Phobius"/>
    </source>
</evidence>
<keyword evidence="5 7" id="KW-1133">Transmembrane helix</keyword>
<comment type="caution">
    <text evidence="8">The sequence shown here is derived from an EMBL/GenBank/DDBJ whole genome shotgun (WGS) entry which is preliminary data.</text>
</comment>
<comment type="similarity">
    <text evidence="2">Belongs to the polysaccharide synthase family.</text>
</comment>
<evidence type="ECO:0000313" key="9">
    <source>
        <dbReference type="Proteomes" id="UP000218332"/>
    </source>
</evidence>
<dbReference type="RefSeq" id="WP_095609901.1">
    <property type="nucleotide sequence ID" value="NZ_NMPM01000010.1"/>
</dbReference>
<dbReference type="PANTHER" id="PTHR30250:SF10">
    <property type="entry name" value="LIPOPOLYSACCHARIDE BIOSYNTHESIS PROTEIN WZXC"/>
    <property type="match status" value="1"/>
</dbReference>
<evidence type="ECO:0000256" key="6">
    <source>
        <dbReference type="ARBA" id="ARBA00023136"/>
    </source>
</evidence>
<feature type="transmembrane region" description="Helical" evidence="7">
    <location>
        <begin position="244"/>
        <end position="267"/>
    </location>
</feature>
<dbReference type="EMBL" id="NMPM01000010">
    <property type="protein sequence ID" value="PAV27038.1"/>
    <property type="molecule type" value="Genomic_DNA"/>
</dbReference>
<gene>
    <name evidence="8" type="ORF">CF392_02560</name>
</gene>
<evidence type="ECO:0000256" key="3">
    <source>
        <dbReference type="ARBA" id="ARBA00022475"/>
    </source>
</evidence>
<evidence type="ECO:0000256" key="2">
    <source>
        <dbReference type="ARBA" id="ARBA00007430"/>
    </source>
</evidence>
<dbReference type="InterPro" id="IPR050833">
    <property type="entry name" value="Poly_Biosynth_Transport"/>
</dbReference>
<sequence length="486" mass="53585">MGTVRAAVIYSALARFFMRFIGLGTTMVVARLLTPEEIGTYAIASAIVMVMVEFRLLGAGNYLEREEELTSEKIRSALGLTVLICWGLGGVILASGWPLAGFYDLPSLTVIFSILSVSFFIAPYISIPTALLSRKLSFRIQFRIRVTASFLSSVTTICLILLGFSYYSLAIGQLMTPLTQFVILSCIRPDDMEYRPSFRNLKPIARFGVFTSLALLIRKANVTVPDMIIGKMGTTRDVAMFSRGLGLIEFISQTIIMSAQPVALPFLSKTRREGADVTAAYTKASVLIGAVVVPALGVSCVASLPAIRLFFGDQWDQAAPVASWLAIWAIFRCVHWFGSEALMAIGRETLVVAREGVPFLVLIPAIVLSYPYGLEATASAFLLAGIVDLFVTTLILHRVFSLKVTEFFRAWWSNLVTLSVCTAGAVALDHILPFETTAVWKVIPILMMTMPLLWFLTLCLCRHPLYQEIMGMVRSRFPRYFSGCGH</sequence>
<feature type="transmembrane region" description="Helical" evidence="7">
    <location>
        <begin position="357"/>
        <end position="374"/>
    </location>
</feature>
<feature type="transmembrane region" description="Helical" evidence="7">
    <location>
        <begin position="412"/>
        <end position="432"/>
    </location>
</feature>
<feature type="transmembrane region" description="Helical" evidence="7">
    <location>
        <begin position="287"/>
        <end position="311"/>
    </location>
</feature>
<keyword evidence="6 7" id="KW-0472">Membrane</keyword>
<keyword evidence="4 7" id="KW-0812">Transmembrane</keyword>
<dbReference type="Proteomes" id="UP000218332">
    <property type="component" value="Unassembled WGS sequence"/>
</dbReference>
<dbReference type="CDD" id="cd13127">
    <property type="entry name" value="MATE_tuaB_like"/>
    <property type="match status" value="1"/>
</dbReference>
<reference evidence="8 9" key="1">
    <citation type="submission" date="2017-07" db="EMBL/GenBank/DDBJ databases">
        <title>Tamlnaduibacter salinus (Mi-7) genome sequencing.</title>
        <authorList>
            <person name="Verma A."/>
            <person name="Krishnamurthi S."/>
        </authorList>
    </citation>
    <scope>NUCLEOTIDE SEQUENCE [LARGE SCALE GENOMIC DNA]</scope>
    <source>
        <strain evidence="8 9">Mi-7</strain>
    </source>
</reference>
<feature type="transmembrane region" description="Helical" evidence="7">
    <location>
        <begin position="12"/>
        <end position="32"/>
    </location>
</feature>
<proteinExistence type="inferred from homology"/>
<dbReference type="AlphaFoldDB" id="A0A2A2I6N3"/>
<organism evidence="8 9">
    <name type="scientific">Tamilnaduibacter salinus</name>
    <dbReference type="NCBI Taxonomy" id="1484056"/>
    <lineage>
        <taxon>Bacteria</taxon>
        <taxon>Pseudomonadati</taxon>
        <taxon>Pseudomonadota</taxon>
        <taxon>Gammaproteobacteria</taxon>
        <taxon>Pseudomonadales</taxon>
        <taxon>Marinobacteraceae</taxon>
        <taxon>Tamilnaduibacter</taxon>
    </lineage>
</organism>
<feature type="transmembrane region" description="Helical" evidence="7">
    <location>
        <begin position="323"/>
        <end position="345"/>
    </location>
</feature>
<evidence type="ECO:0000256" key="1">
    <source>
        <dbReference type="ARBA" id="ARBA00004651"/>
    </source>
</evidence>
<dbReference type="PANTHER" id="PTHR30250">
    <property type="entry name" value="PST FAMILY PREDICTED COLANIC ACID TRANSPORTER"/>
    <property type="match status" value="1"/>
</dbReference>
<dbReference type="Pfam" id="PF13440">
    <property type="entry name" value="Polysacc_synt_3"/>
    <property type="match status" value="1"/>
</dbReference>
<comment type="subcellular location">
    <subcellularLocation>
        <location evidence="1">Cell membrane</location>
        <topology evidence="1">Multi-pass membrane protein</topology>
    </subcellularLocation>
</comment>
<feature type="transmembrane region" description="Helical" evidence="7">
    <location>
        <begin position="38"/>
        <end position="57"/>
    </location>
</feature>
<evidence type="ECO:0000256" key="5">
    <source>
        <dbReference type="ARBA" id="ARBA00022989"/>
    </source>
</evidence>
<feature type="transmembrane region" description="Helical" evidence="7">
    <location>
        <begin position="380"/>
        <end position="400"/>
    </location>
</feature>
<evidence type="ECO:0000313" key="8">
    <source>
        <dbReference type="EMBL" id="PAV27038.1"/>
    </source>
</evidence>
<feature type="transmembrane region" description="Helical" evidence="7">
    <location>
        <begin position="438"/>
        <end position="461"/>
    </location>
</feature>
<accession>A0A2A2I6N3</accession>
<feature type="transmembrane region" description="Helical" evidence="7">
    <location>
        <begin position="77"/>
        <end position="97"/>
    </location>
</feature>